<accession>A0A7W6W9F9</accession>
<evidence type="ECO:0000256" key="1">
    <source>
        <dbReference type="SAM" id="MobiDB-lite"/>
    </source>
</evidence>
<name>A0A7W6W9F9_9PROT</name>
<gene>
    <name evidence="2" type="ORF">GGD89_001031</name>
</gene>
<evidence type="ECO:0008006" key="4">
    <source>
        <dbReference type="Google" id="ProtNLM"/>
    </source>
</evidence>
<evidence type="ECO:0000313" key="2">
    <source>
        <dbReference type="EMBL" id="MBB4265412.1"/>
    </source>
</evidence>
<dbReference type="AlphaFoldDB" id="A0A7W6W9F9"/>
<feature type="region of interest" description="Disordered" evidence="1">
    <location>
        <begin position="206"/>
        <end position="235"/>
    </location>
</feature>
<comment type="caution">
    <text evidence="2">The sequence shown here is derived from an EMBL/GenBank/DDBJ whole genome shotgun (WGS) entry which is preliminary data.</text>
</comment>
<organism evidence="2 3">
    <name type="scientific">Roseospira visakhapatnamensis</name>
    <dbReference type="NCBI Taxonomy" id="390880"/>
    <lineage>
        <taxon>Bacteria</taxon>
        <taxon>Pseudomonadati</taxon>
        <taxon>Pseudomonadota</taxon>
        <taxon>Alphaproteobacteria</taxon>
        <taxon>Rhodospirillales</taxon>
        <taxon>Rhodospirillaceae</taxon>
        <taxon>Roseospira</taxon>
    </lineage>
</organism>
<dbReference type="InterPro" id="IPR025449">
    <property type="entry name" value="JetB"/>
</dbReference>
<proteinExistence type="predicted"/>
<protein>
    <recommendedName>
        <fullName evidence="4">DUF4194 domain-containing protein</fullName>
    </recommendedName>
</protein>
<dbReference type="RefSeq" id="WP_184043042.1">
    <property type="nucleotide sequence ID" value="NZ_JACIGK010000006.1"/>
</dbReference>
<reference evidence="2 3" key="1">
    <citation type="submission" date="2020-08" db="EMBL/GenBank/DDBJ databases">
        <title>Genome sequencing of Purple Non-Sulfur Bacteria from various extreme environments.</title>
        <authorList>
            <person name="Mayer M."/>
        </authorList>
    </citation>
    <scope>NUCLEOTIDE SEQUENCE [LARGE SCALE GENOMIC DNA]</scope>
    <source>
        <strain evidence="2 3">JA131</strain>
    </source>
</reference>
<evidence type="ECO:0000313" key="3">
    <source>
        <dbReference type="Proteomes" id="UP000554286"/>
    </source>
</evidence>
<dbReference type="Pfam" id="PF13835">
    <property type="entry name" value="DUF4194"/>
    <property type="match status" value="1"/>
</dbReference>
<dbReference type="EMBL" id="JACIGK010000006">
    <property type="protein sequence ID" value="MBB4265412.1"/>
    <property type="molecule type" value="Genomic_DNA"/>
</dbReference>
<dbReference type="Proteomes" id="UP000554286">
    <property type="component" value="Unassembled WGS sequence"/>
</dbReference>
<sequence length="235" mass="26345">MLPDLERLDQATGGKAAEDISAALRLLLNRQFLFSGDRGVAKAYDVLTNSRYRSFIEDWVDVLGLEFVLHQREQWVGLLPKAEISHIPSMNLADTLVLLVVGQAWQEAANRGDFSGDRAEVQTTVNRVWDLYDTLRSGLTGTSMAIGEFQRALKELDRRNLILLGEMDGEMEDQDLRIRPMVTHLLRDGEALRILEDYARSERGLMNLRGTRDERSRGPDATSDAEGGTDGEEAP</sequence>
<keyword evidence="3" id="KW-1185">Reference proteome</keyword>